<proteinExistence type="predicted"/>
<organism evidence="1 2">
    <name type="scientific">Pseudomonas putida</name>
    <name type="common">Arthrobacter siderocapsulatus</name>
    <dbReference type="NCBI Taxonomy" id="303"/>
    <lineage>
        <taxon>Bacteria</taxon>
        <taxon>Pseudomonadati</taxon>
        <taxon>Pseudomonadota</taxon>
        <taxon>Gammaproteobacteria</taxon>
        <taxon>Pseudomonadales</taxon>
        <taxon>Pseudomonadaceae</taxon>
        <taxon>Pseudomonas</taxon>
    </lineage>
</organism>
<dbReference type="AlphaFoldDB" id="A0AAP9N1Z4"/>
<reference evidence="1 2" key="1">
    <citation type="submission" date="2016-04" db="EMBL/GenBank/DDBJ databases">
        <authorList>
            <person name="Qiu J."/>
        </authorList>
    </citation>
    <scope>NUCLEOTIDE SEQUENCE [LARGE SCALE GENOMIC DNA]</scope>
    <source>
        <strain evidence="1 2">JQ581</strain>
    </source>
</reference>
<reference evidence="1 2" key="2">
    <citation type="submission" date="2020-04" db="EMBL/GenBank/DDBJ databases">
        <title>Complete genome sequence of Pseudomonas putida strain JQ581.</title>
        <authorList>
            <person name="Mu Y."/>
        </authorList>
    </citation>
    <scope>NUCLEOTIDE SEQUENCE [LARGE SCALE GENOMIC DNA]</scope>
    <source>
        <strain evidence="1 2">JQ581</strain>
    </source>
</reference>
<evidence type="ECO:0000313" key="2">
    <source>
        <dbReference type="Proteomes" id="UP000076857"/>
    </source>
</evidence>
<accession>A0AAP9N1Z4</accession>
<gene>
    <name evidence="1" type="ORF">A3L25_019065</name>
</gene>
<dbReference type="RefSeq" id="WP_063426882.1">
    <property type="nucleotide sequence ID" value="NZ_CP050951.1"/>
</dbReference>
<dbReference type="Proteomes" id="UP000076857">
    <property type="component" value="Chromosome"/>
</dbReference>
<sequence>MHTYTVHYLLNGQPASHTFELKQNALALHEAALHLMVLHFGDGENSLVMPPADATPLQILAQAEVLGLSQIQLA</sequence>
<evidence type="ECO:0000313" key="1">
    <source>
        <dbReference type="EMBL" id="QJQ11431.1"/>
    </source>
</evidence>
<name>A0AAP9N1Z4_PSEPU</name>
<dbReference type="EMBL" id="CP050951">
    <property type="protein sequence ID" value="QJQ11431.1"/>
    <property type="molecule type" value="Genomic_DNA"/>
</dbReference>
<protein>
    <submittedName>
        <fullName evidence="1">Uncharacterized protein</fullName>
    </submittedName>
</protein>